<feature type="transmembrane region" description="Helical" evidence="6">
    <location>
        <begin position="31"/>
        <end position="48"/>
    </location>
</feature>
<feature type="transmembrane region" description="Helical" evidence="6">
    <location>
        <begin position="383"/>
        <end position="403"/>
    </location>
</feature>
<dbReference type="EMBL" id="LT669839">
    <property type="protein sequence ID" value="SHD75465.1"/>
    <property type="molecule type" value="Genomic_DNA"/>
</dbReference>
<keyword evidence="3 6" id="KW-0812">Transmembrane</keyword>
<dbReference type="AlphaFoldDB" id="M1Z657"/>
<dbReference type="RefSeq" id="WP_005583235.1">
    <property type="nucleotide sequence ID" value="NZ_LT669839.1"/>
</dbReference>
<dbReference type="InterPro" id="IPR018385">
    <property type="entry name" value="C4_dicarb_anaerob_car-like"/>
</dbReference>
<feature type="transmembrane region" description="Helical" evidence="6">
    <location>
        <begin position="415"/>
        <end position="436"/>
    </location>
</feature>
<gene>
    <name evidence="7" type="primary">yhfA</name>
    <name evidence="7" type="ORF">CUESP1_0066</name>
</gene>
<accession>M1Z657</accession>
<dbReference type="OrthoDB" id="8641791at2"/>
<feature type="transmembrane region" description="Helical" evidence="6">
    <location>
        <begin position="273"/>
        <end position="295"/>
    </location>
</feature>
<name>M1Z657_9FIRM</name>
<evidence type="ECO:0000256" key="1">
    <source>
        <dbReference type="ARBA" id="ARBA00004651"/>
    </source>
</evidence>
<feature type="transmembrane region" description="Helical" evidence="6">
    <location>
        <begin position="128"/>
        <end position="152"/>
    </location>
</feature>
<keyword evidence="8" id="KW-1185">Reference proteome</keyword>
<proteinExistence type="predicted"/>
<feature type="transmembrane region" description="Helical" evidence="6">
    <location>
        <begin position="448"/>
        <end position="466"/>
    </location>
</feature>
<feature type="transmembrane region" description="Helical" evidence="6">
    <location>
        <begin position="352"/>
        <end position="377"/>
    </location>
</feature>
<reference evidence="7 8" key="1">
    <citation type="submission" date="2016-11" db="EMBL/GenBank/DDBJ databases">
        <authorList>
            <person name="Manzoor S."/>
        </authorList>
    </citation>
    <scope>NUCLEOTIDE SEQUENCE [LARGE SCALE GENOMIC DNA]</scope>
    <source>
        <strain evidence="7">Clostridium ultunense strain Esp</strain>
    </source>
</reference>
<feature type="transmembrane region" description="Helical" evidence="6">
    <location>
        <begin position="60"/>
        <end position="84"/>
    </location>
</feature>
<comment type="subcellular location">
    <subcellularLocation>
        <location evidence="1">Cell membrane</location>
        <topology evidence="1">Multi-pass membrane protein</topology>
    </subcellularLocation>
</comment>
<dbReference type="GO" id="GO:0005886">
    <property type="term" value="C:plasma membrane"/>
    <property type="evidence" value="ECO:0007669"/>
    <property type="project" value="UniProtKB-SubCell"/>
</dbReference>
<keyword evidence="2" id="KW-1003">Cell membrane</keyword>
<evidence type="ECO:0000256" key="5">
    <source>
        <dbReference type="ARBA" id="ARBA00023136"/>
    </source>
</evidence>
<evidence type="ECO:0000256" key="6">
    <source>
        <dbReference type="SAM" id="Phobius"/>
    </source>
</evidence>
<feature type="transmembrane region" description="Helical" evidence="6">
    <location>
        <begin position="6"/>
        <end position="24"/>
    </location>
</feature>
<feature type="transmembrane region" description="Helical" evidence="6">
    <location>
        <begin position="105"/>
        <end position="122"/>
    </location>
</feature>
<dbReference type="Pfam" id="PF03606">
    <property type="entry name" value="DcuC"/>
    <property type="match status" value="1"/>
</dbReference>
<evidence type="ECO:0000313" key="8">
    <source>
        <dbReference type="Proteomes" id="UP000245423"/>
    </source>
</evidence>
<evidence type="ECO:0000256" key="3">
    <source>
        <dbReference type="ARBA" id="ARBA00022692"/>
    </source>
</evidence>
<sequence>MFVQLNLLHWLYLVFTFLILGFMVAKRDTSLICIIGIFLLSFFATNSLSQSTMAIFNSFIYAIVELLGTILIISIIVGMSSILTKTGISQVMVSPFSKLIKTPTLAYWIIGLLMMVISWFFWPSPAVALLGAVLLPVAVEVGLPALGVAMAMNLFGHGIALSGDFIIQGAPKLTADAAGIPVGELMSASIPLVFIMGLVTTISAYIFLRRDLKKGILKVEGKEKLGVNRENNNEELDSILPSKIKSFFSILVPFLFFIDVVIMLIMKLQGGDATALIGGTAVFILIIVSAVTYKANILEQVTAHLVEGLKFGFQIFGPIIPIAAFFYLGGEGFSAVLGDLLPEGSRGIVNDLGLALASVVPLNAGVGAVTLTSVGAITGLDGSGFSGLALTGSVAKLFAVAIGRGIETLTALGQIAAIWVGGGTLIPWAVIPAAAICNVDPFELTRRNFKPVMIGLIITTIVGIFLV</sequence>
<organism evidence="7 8">
    <name type="scientific">[Clostridium] ultunense Esp</name>
    <dbReference type="NCBI Taxonomy" id="1288971"/>
    <lineage>
        <taxon>Bacteria</taxon>
        <taxon>Bacillati</taxon>
        <taxon>Bacillota</taxon>
        <taxon>Tissierellia</taxon>
        <taxon>Tissierellales</taxon>
        <taxon>Tepidimicrobiaceae</taxon>
        <taxon>Schnuerera</taxon>
    </lineage>
</organism>
<dbReference type="Proteomes" id="UP000245423">
    <property type="component" value="Chromosome 1"/>
</dbReference>
<feature type="transmembrane region" description="Helical" evidence="6">
    <location>
        <begin position="315"/>
        <end position="340"/>
    </location>
</feature>
<feature type="transmembrane region" description="Helical" evidence="6">
    <location>
        <begin position="190"/>
        <end position="208"/>
    </location>
</feature>
<protein>
    <submittedName>
        <fullName evidence="7">Putative transporter</fullName>
    </submittedName>
</protein>
<evidence type="ECO:0000256" key="2">
    <source>
        <dbReference type="ARBA" id="ARBA00022475"/>
    </source>
</evidence>
<keyword evidence="4 6" id="KW-1133">Transmembrane helix</keyword>
<keyword evidence="5 6" id="KW-0472">Membrane</keyword>
<feature type="transmembrane region" description="Helical" evidence="6">
    <location>
        <begin position="246"/>
        <end position="266"/>
    </location>
</feature>
<dbReference type="HOGENOM" id="CLU_046665_1_0_9"/>
<evidence type="ECO:0000256" key="4">
    <source>
        <dbReference type="ARBA" id="ARBA00022989"/>
    </source>
</evidence>
<evidence type="ECO:0000313" key="7">
    <source>
        <dbReference type="EMBL" id="SHD75465.1"/>
    </source>
</evidence>